<comment type="similarity">
    <text evidence="2">Belongs to the Rab3-GAP regulatory subunit family.</text>
</comment>
<evidence type="ECO:0000259" key="6">
    <source>
        <dbReference type="Pfam" id="PF14655"/>
    </source>
</evidence>
<name>A0A482XRR1_LAOST</name>
<feature type="domain" description="Rab3-GAP regulatory subunit N-terminal" evidence="6">
    <location>
        <begin position="56"/>
        <end position="470"/>
    </location>
</feature>
<dbReference type="InterPro" id="IPR032839">
    <property type="entry name" value="RAB3GAP_N"/>
</dbReference>
<evidence type="ECO:0008006" key="10">
    <source>
        <dbReference type="Google" id="ProtNLM"/>
    </source>
</evidence>
<evidence type="ECO:0000256" key="1">
    <source>
        <dbReference type="ARBA" id="ARBA00004496"/>
    </source>
</evidence>
<accession>A0A482XRR1</accession>
<dbReference type="Pfam" id="PF14656">
    <property type="entry name" value="RAB3GAP2_C"/>
    <property type="match status" value="1"/>
</dbReference>
<evidence type="ECO:0000313" key="9">
    <source>
        <dbReference type="Proteomes" id="UP000291343"/>
    </source>
</evidence>
<evidence type="ECO:0000313" key="8">
    <source>
        <dbReference type="EMBL" id="RZF48247.1"/>
    </source>
</evidence>
<dbReference type="InterPro" id="IPR036322">
    <property type="entry name" value="WD40_repeat_dom_sf"/>
</dbReference>
<comment type="caution">
    <text evidence="8">The sequence shown here is derived from an EMBL/GenBank/DDBJ whole genome shotgun (WGS) entry which is preliminary data.</text>
</comment>
<dbReference type="InterPro" id="IPR029257">
    <property type="entry name" value="RAB3GAP2_C"/>
</dbReference>
<dbReference type="GO" id="GO:0005737">
    <property type="term" value="C:cytoplasm"/>
    <property type="evidence" value="ECO:0007669"/>
    <property type="project" value="UniProtKB-SubCell"/>
</dbReference>
<sequence>MSCQFKTIARIVDVDLLRKYLFYPNEETLGSNESNVDPWDWSTKDINVTHKNDVEWINQCLIALSPTGEILVFAHKHAMVILVSKWDSQGENSIKTKYVINWNGKPQHNESEEITAVICLPLVSKSRVAAHGCHDWTCIAVGYSSGFVRFYTETGDLLFSESLHKSAVTGLKCQSCLPPHLAAGCEQNEELHVLHKNVVCCVRGFSLFTNLRERRNQLAWAQANRSDESGMPSTMPLSVRKFVLPEQGTVNDSCIAPVQCPSSFSHLATASICGGYHAGYRPMPPKSSLVLATGASPFVGFHSALEGSSAPDIADVAKAVATKLKSAIGQAVPGWLLGGKKSATPPKSSKENLSAEPAEPMVCRFGLCDLWRQGERIVMSPNRKLCVASDSLGRVILIDISSGIALRMWKGYRDAECGWVICTEESRTKRKRTAQFLLIYSPKKGIIEVWAMQQGPRIATFPVSKNGRLLYVGHNLLGFNSTETRFSSEASSQSNTTSTQYIFIDHTGELKEIAVPFHCALSDRNSKRARDVLIYKKLKSTLRQEGGMSEVCAICKEFQTNKMKLQSLDLLSASKFISANTLKEVLATYSQALPKSVTDETGESEEKGEESLDPGGKLLVQKIEMLEQLVTFYQFLSRLRQKPPDYNTVVTSTDDAFKEELCNKIKASQEEIDKVIGLIREENEPCRVKFEDNNRTLSTFLSGFHGNGSSDKIKISKGLASEELFAISELVCQGCLDGNCSLDEWQNAACESRISPDDLMRLAMNFWLSRKVTQSIVREMIRFSNIVKSVCTISGKSSQESSWWNTVRSSLKDCENPLSSLTAALICRSVVLSEEYMSGSSDGGFDEEGNKEEATSSTDMEWENVSQETCQWSQIIEQLEEIALLQSVLSHKIVPDEVYPSQSTYENPSISLGLVLTRGKGYIPEVVAKWISGAGLEPALLLDSACLKSSETTGPDSSRVSPPSVSSLGVTQGVAETVQDSVEAQPLSEKQTFIIDELTKLRECFPYSLSSDSLLANVCWEYVLAWNRDADSLTTLLAAINCLKVIPNPHLQQGMCSLIWSMHMKTRFEAALKLINRVGKVPKERLCRQDVGISDFQMSDFFKFCSDFLEIFMMSNVMSEETEKIDQRTETLWDACAPVPSLTQLALSQPPANYALLQLLSQAARAMILLALFNIKAQGCPLVAFFNSSEQSALFSDVWSNPQLPGHFHDPKLTKSRTQFLLKAISSATGTILTHKQQQWETKQAAQWTSDCFQLAYEWSVPVDQLRRQQVCQLYVRGFDRLAEEVVTSVNDSSLLGSQLLVIAGQRLNKSLATSGKDIQQKIADLSTSLSKWLGELSDGPVENVPLSETLQLASVVLSLLPEDHPDRNLARQLADSLQYLTDSGVANKAKSNSSTTNTDGAIL</sequence>
<evidence type="ECO:0000256" key="2">
    <source>
        <dbReference type="ARBA" id="ARBA00008153"/>
    </source>
</evidence>
<feature type="domain" description="Rab3GAP regulatory subunit C-terminal" evidence="7">
    <location>
        <begin position="758"/>
        <end position="1362"/>
    </location>
</feature>
<dbReference type="InParanoid" id="A0A482XRR1"/>
<dbReference type="PANTHER" id="PTHR12472">
    <property type="entry name" value="RAB3-GAP REGULATORY DOMAIN"/>
    <property type="match status" value="1"/>
</dbReference>
<evidence type="ECO:0000256" key="4">
    <source>
        <dbReference type="ARBA" id="ARBA00022490"/>
    </source>
</evidence>
<dbReference type="STRING" id="195883.A0A482XRR1"/>
<protein>
    <recommendedName>
        <fullName evidence="10">Rab3-GAP regulatory subunit N-terminal domain-containing protein</fullName>
    </recommendedName>
</protein>
<dbReference type="PANTHER" id="PTHR12472:SF0">
    <property type="entry name" value="RAB3 GTPASE-ACTIVATING PROTEIN NON-CATALYTIC SUBUNIT"/>
    <property type="match status" value="1"/>
</dbReference>
<keyword evidence="4" id="KW-0963">Cytoplasm</keyword>
<keyword evidence="9" id="KW-1185">Reference proteome</keyword>
<dbReference type="InterPro" id="IPR026059">
    <property type="entry name" value="Rab3GAP2"/>
</dbReference>
<dbReference type="Proteomes" id="UP000291343">
    <property type="component" value="Unassembled WGS sequence"/>
</dbReference>
<proteinExistence type="inferred from homology"/>
<keyword evidence="3" id="KW-0343">GTPase activation</keyword>
<evidence type="ECO:0000259" key="7">
    <source>
        <dbReference type="Pfam" id="PF14656"/>
    </source>
</evidence>
<dbReference type="GO" id="GO:0005096">
    <property type="term" value="F:GTPase activator activity"/>
    <property type="evidence" value="ECO:0007669"/>
    <property type="project" value="UniProtKB-KW"/>
</dbReference>
<dbReference type="SMR" id="A0A482XRR1"/>
<dbReference type="SUPFAM" id="SSF50978">
    <property type="entry name" value="WD40 repeat-like"/>
    <property type="match status" value="1"/>
</dbReference>
<comment type="subcellular location">
    <subcellularLocation>
        <location evidence="1">Cytoplasm</location>
    </subcellularLocation>
</comment>
<dbReference type="Pfam" id="PF14655">
    <property type="entry name" value="RAB3GAP2_N"/>
    <property type="match status" value="1"/>
</dbReference>
<gene>
    <name evidence="8" type="ORF">LSTR_LSTR006214</name>
</gene>
<organism evidence="8 9">
    <name type="scientific">Laodelphax striatellus</name>
    <name type="common">Small brown planthopper</name>
    <name type="synonym">Delphax striatella</name>
    <dbReference type="NCBI Taxonomy" id="195883"/>
    <lineage>
        <taxon>Eukaryota</taxon>
        <taxon>Metazoa</taxon>
        <taxon>Ecdysozoa</taxon>
        <taxon>Arthropoda</taxon>
        <taxon>Hexapoda</taxon>
        <taxon>Insecta</taxon>
        <taxon>Pterygota</taxon>
        <taxon>Neoptera</taxon>
        <taxon>Paraneoptera</taxon>
        <taxon>Hemiptera</taxon>
        <taxon>Auchenorrhyncha</taxon>
        <taxon>Fulgoroidea</taxon>
        <taxon>Delphacidae</taxon>
        <taxon>Criomorphinae</taxon>
        <taxon>Laodelphax</taxon>
    </lineage>
</organism>
<evidence type="ECO:0000256" key="5">
    <source>
        <dbReference type="SAM" id="MobiDB-lite"/>
    </source>
</evidence>
<reference evidence="8 9" key="1">
    <citation type="journal article" date="2017" name="Gigascience">
        <title>Genome sequence of the small brown planthopper, Laodelphax striatellus.</title>
        <authorList>
            <person name="Zhu J."/>
            <person name="Jiang F."/>
            <person name="Wang X."/>
            <person name="Yang P."/>
            <person name="Bao Y."/>
            <person name="Zhao W."/>
            <person name="Wang W."/>
            <person name="Lu H."/>
            <person name="Wang Q."/>
            <person name="Cui N."/>
            <person name="Li J."/>
            <person name="Chen X."/>
            <person name="Luo L."/>
            <person name="Yu J."/>
            <person name="Kang L."/>
            <person name="Cui F."/>
        </authorList>
    </citation>
    <scope>NUCLEOTIDE SEQUENCE [LARGE SCALE GENOMIC DNA]</scope>
    <source>
        <strain evidence="8">Lst14</strain>
    </source>
</reference>
<feature type="region of interest" description="Disordered" evidence="5">
    <location>
        <begin position="839"/>
        <end position="862"/>
    </location>
</feature>
<dbReference type="EMBL" id="QKKF02002619">
    <property type="protein sequence ID" value="RZF48247.1"/>
    <property type="molecule type" value="Genomic_DNA"/>
</dbReference>
<evidence type="ECO:0000256" key="3">
    <source>
        <dbReference type="ARBA" id="ARBA00022468"/>
    </source>
</evidence>
<dbReference type="OrthoDB" id="2019917at2759"/>
<dbReference type="FunCoup" id="A0A482XRR1">
    <property type="interactions" value="1350"/>
</dbReference>